<dbReference type="PANTHER" id="PTHR43739:SF5">
    <property type="entry name" value="EXO-ALPHA-SIALIDASE"/>
    <property type="match status" value="1"/>
</dbReference>
<feature type="transmembrane region" description="Helical" evidence="1">
    <location>
        <begin position="6"/>
        <end position="24"/>
    </location>
</feature>
<dbReference type="Proteomes" id="UP000176547">
    <property type="component" value="Unassembled WGS sequence"/>
</dbReference>
<dbReference type="Gene3D" id="2.130.10.10">
    <property type="entry name" value="YVTN repeat-like/Quinoprotein amine dehydrogenase"/>
    <property type="match status" value="2"/>
</dbReference>
<dbReference type="AlphaFoldDB" id="A0A1F5NEK2"/>
<sequence>MKILGVILIIIVVIVLISVFWPIVTGRSPGGDVSGGSLYQSTDGGENWHNLEKFPGGEVSDLAFDSSQPDFIFAGTENRGLWRGKRDGTSWGQFQESLGEGSKIFDILEPASLPSLKALVFFENRGRMIASSERGREELLSTPLERFTYFKGAFFRGRVRVIGSDGGLYESLDGGRAWSVRARFKDGLLLFAENRSSPSEIWVIDGRGFFYRSQDGGRNWTDLTPGLADFAAYEDARIIFYESRTGILYHGSRHGLLASYDKGESFKEIPLPAPGNTLPVSAVATDWANPSKLFVGAGNQLYISTDAGASWKIVEIPAQGSISSILIDPAETKNIFVGLKKTERVRQSLNVGG</sequence>
<gene>
    <name evidence="2" type="ORF">A3K06_00535</name>
</gene>
<comment type="caution">
    <text evidence="2">The sequence shown here is derived from an EMBL/GenBank/DDBJ whole genome shotgun (WGS) entry which is preliminary data.</text>
</comment>
<dbReference type="SUPFAM" id="SSF110296">
    <property type="entry name" value="Oligoxyloglucan reducing end-specific cellobiohydrolase"/>
    <property type="match status" value="1"/>
</dbReference>
<keyword evidence="1" id="KW-0812">Transmembrane</keyword>
<dbReference type="InterPro" id="IPR052025">
    <property type="entry name" value="Xyloglucanase_GH74"/>
</dbReference>
<proteinExistence type="predicted"/>
<protein>
    <recommendedName>
        <fullName evidence="4">Photosynthesis system II assembly factor Ycf48/Hcf136-like domain-containing protein</fullName>
    </recommendedName>
</protein>
<reference evidence="2 3" key="1">
    <citation type="journal article" date="2016" name="Nat. Commun.">
        <title>Thousands of microbial genomes shed light on interconnected biogeochemical processes in an aquifer system.</title>
        <authorList>
            <person name="Anantharaman K."/>
            <person name="Brown C.T."/>
            <person name="Hug L.A."/>
            <person name="Sharon I."/>
            <person name="Castelle C.J."/>
            <person name="Probst A.J."/>
            <person name="Thomas B.C."/>
            <person name="Singh A."/>
            <person name="Wilkins M.J."/>
            <person name="Karaoz U."/>
            <person name="Brodie E.L."/>
            <person name="Williams K.H."/>
            <person name="Hubbard S.S."/>
            <person name="Banfield J.F."/>
        </authorList>
    </citation>
    <scope>NUCLEOTIDE SEQUENCE [LARGE SCALE GENOMIC DNA]</scope>
</reference>
<accession>A0A1F5NEK2</accession>
<name>A0A1F5NEK2_9BACT</name>
<dbReference type="InterPro" id="IPR015943">
    <property type="entry name" value="WD40/YVTN_repeat-like_dom_sf"/>
</dbReference>
<evidence type="ECO:0000313" key="3">
    <source>
        <dbReference type="Proteomes" id="UP000176547"/>
    </source>
</evidence>
<dbReference type="PANTHER" id="PTHR43739">
    <property type="entry name" value="XYLOGLUCANASE (EUROFUNG)"/>
    <property type="match status" value="1"/>
</dbReference>
<dbReference type="EMBL" id="MFEG01000020">
    <property type="protein sequence ID" value="OGE75994.1"/>
    <property type="molecule type" value="Genomic_DNA"/>
</dbReference>
<organism evidence="2 3">
    <name type="scientific">Candidatus Doudnabacteria bacterium RIFCSPHIGHO2_01_52_17</name>
    <dbReference type="NCBI Taxonomy" id="1817820"/>
    <lineage>
        <taxon>Bacteria</taxon>
        <taxon>Candidatus Doudnaibacteriota</taxon>
    </lineage>
</organism>
<keyword evidence="1" id="KW-1133">Transmembrane helix</keyword>
<evidence type="ECO:0008006" key="4">
    <source>
        <dbReference type="Google" id="ProtNLM"/>
    </source>
</evidence>
<evidence type="ECO:0000256" key="1">
    <source>
        <dbReference type="SAM" id="Phobius"/>
    </source>
</evidence>
<dbReference type="GO" id="GO:0010411">
    <property type="term" value="P:xyloglucan metabolic process"/>
    <property type="evidence" value="ECO:0007669"/>
    <property type="project" value="TreeGrafter"/>
</dbReference>
<keyword evidence="1" id="KW-0472">Membrane</keyword>
<evidence type="ECO:0000313" key="2">
    <source>
        <dbReference type="EMBL" id="OGE75994.1"/>
    </source>
</evidence>